<keyword evidence="1" id="KW-0808">Transferase</keyword>
<accession>A0A2S7IFB3</accession>
<dbReference type="SUPFAM" id="SSF53335">
    <property type="entry name" value="S-adenosyl-L-methionine-dependent methyltransferases"/>
    <property type="match status" value="1"/>
</dbReference>
<dbReference type="Gene3D" id="3.40.50.150">
    <property type="entry name" value="Vaccinia Virus protein VP39"/>
    <property type="match status" value="1"/>
</dbReference>
<comment type="caution">
    <text evidence="1">The sequence shown here is derived from an EMBL/GenBank/DDBJ whole genome shotgun (WGS) entry which is preliminary data.</text>
</comment>
<dbReference type="RefSeq" id="WP_104715881.1">
    <property type="nucleotide sequence ID" value="NZ_PTRA01000008.1"/>
</dbReference>
<dbReference type="EMBL" id="PTRA01000008">
    <property type="protein sequence ID" value="PQA53715.1"/>
    <property type="molecule type" value="Genomic_DNA"/>
</dbReference>
<dbReference type="GO" id="GO:0008168">
    <property type="term" value="F:methyltransferase activity"/>
    <property type="evidence" value="ECO:0007669"/>
    <property type="project" value="UniProtKB-KW"/>
</dbReference>
<dbReference type="PANTHER" id="PTHR43861:SF6">
    <property type="entry name" value="METHYLTRANSFERASE TYPE 11"/>
    <property type="match status" value="1"/>
</dbReference>
<keyword evidence="1" id="KW-0489">Methyltransferase</keyword>
<name>A0A2S7IFB3_9BACT</name>
<organism evidence="1 2">
    <name type="scientific">Siphonobacter curvatus</name>
    <dbReference type="NCBI Taxonomy" id="2094562"/>
    <lineage>
        <taxon>Bacteria</taxon>
        <taxon>Pseudomonadati</taxon>
        <taxon>Bacteroidota</taxon>
        <taxon>Cytophagia</taxon>
        <taxon>Cytophagales</taxon>
        <taxon>Cytophagaceae</taxon>
        <taxon>Siphonobacter</taxon>
    </lineage>
</organism>
<dbReference type="Pfam" id="PF13489">
    <property type="entry name" value="Methyltransf_23"/>
    <property type="match status" value="1"/>
</dbReference>
<evidence type="ECO:0000313" key="2">
    <source>
        <dbReference type="Proteomes" id="UP000239590"/>
    </source>
</evidence>
<protein>
    <submittedName>
        <fullName evidence="1">Methyltransferase</fullName>
    </submittedName>
</protein>
<sequence>MKMETLGRCPVCGSEHHSPYLVCKDYTVSQEEFTLVQCPSCGFVFTNPRPTEAAIGAYYQSTDYISHSNTRQGIIAQAYHQVRKITLRNKLKLINELSPSKGKLLDVGCGTGMFLSVGKADGWKVSGIEPDPGARSLAMKETGETIQSSILESYTNETFDVVTLWHVLEHIHQLDATLDWLRQRVAGHLIIAVPNFQSYDAQEYGKYWAAYDVPRHLYHFSQQTMRALLGQKGFRLEQTLPMPFDSFYVSMLSTKYRDGKTNYLEAVQKGFQSNQWAKHNKNNYSSLIYVFKKI</sequence>
<dbReference type="OrthoDB" id="2370471at2"/>
<dbReference type="GO" id="GO:0032259">
    <property type="term" value="P:methylation"/>
    <property type="evidence" value="ECO:0007669"/>
    <property type="project" value="UniProtKB-KW"/>
</dbReference>
<evidence type="ECO:0000313" key="1">
    <source>
        <dbReference type="EMBL" id="PQA53715.1"/>
    </source>
</evidence>
<reference evidence="2" key="1">
    <citation type="submission" date="2018-02" db="EMBL/GenBank/DDBJ databases">
        <title>Genome sequencing of Solimonas sp. HR-BB.</title>
        <authorList>
            <person name="Lee Y."/>
            <person name="Jeon C.O."/>
        </authorList>
    </citation>
    <scope>NUCLEOTIDE SEQUENCE [LARGE SCALE GENOMIC DNA]</scope>
    <source>
        <strain evidence="2">HR-U</strain>
    </source>
</reference>
<dbReference type="CDD" id="cd02440">
    <property type="entry name" value="AdoMet_MTases"/>
    <property type="match status" value="1"/>
</dbReference>
<proteinExistence type="predicted"/>
<gene>
    <name evidence="1" type="ORF">C5O19_23845</name>
</gene>
<keyword evidence="2" id="KW-1185">Reference proteome</keyword>
<dbReference type="Proteomes" id="UP000239590">
    <property type="component" value="Unassembled WGS sequence"/>
</dbReference>
<dbReference type="InterPro" id="IPR029063">
    <property type="entry name" value="SAM-dependent_MTases_sf"/>
</dbReference>
<dbReference type="AlphaFoldDB" id="A0A2S7IFB3"/>
<dbReference type="PANTHER" id="PTHR43861">
    <property type="entry name" value="TRANS-ACONITATE 2-METHYLTRANSFERASE-RELATED"/>
    <property type="match status" value="1"/>
</dbReference>